<dbReference type="Proteomes" id="UP001197247">
    <property type="component" value="Unassembled WGS sequence"/>
</dbReference>
<protein>
    <submittedName>
        <fullName evidence="2">Uncharacterized protein</fullName>
    </submittedName>
</protein>
<reference evidence="2 3" key="1">
    <citation type="submission" date="2021-05" db="EMBL/GenBank/DDBJ databases">
        <title>Kineosporia and Streptomyces sp. nov. two new marine actinobacteria isolated from Coral.</title>
        <authorList>
            <person name="Buangrab K."/>
            <person name="Sutthacheep M."/>
            <person name="Yeemin T."/>
            <person name="Harunari E."/>
            <person name="Igarashi Y."/>
            <person name="Kanchanasin P."/>
            <person name="Tanasupawat S."/>
            <person name="Phongsopitanun W."/>
        </authorList>
    </citation>
    <scope>NUCLEOTIDE SEQUENCE [LARGE SCALE GENOMIC DNA]</scope>
    <source>
        <strain evidence="2 3">J2-2</strain>
    </source>
</reference>
<proteinExistence type="predicted"/>
<organism evidence="2 3">
    <name type="scientific">Kineosporia corallincola</name>
    <dbReference type="NCBI Taxonomy" id="2835133"/>
    <lineage>
        <taxon>Bacteria</taxon>
        <taxon>Bacillati</taxon>
        <taxon>Actinomycetota</taxon>
        <taxon>Actinomycetes</taxon>
        <taxon>Kineosporiales</taxon>
        <taxon>Kineosporiaceae</taxon>
        <taxon>Kineosporia</taxon>
    </lineage>
</organism>
<dbReference type="RefSeq" id="WP_214159841.1">
    <property type="nucleotide sequence ID" value="NZ_JAHBAY010000016.1"/>
</dbReference>
<name>A0ABS5TQI5_9ACTN</name>
<accession>A0ABS5TQI5</accession>
<dbReference type="EMBL" id="JAHBAY010000016">
    <property type="protein sequence ID" value="MBT0773305.1"/>
    <property type="molecule type" value="Genomic_DNA"/>
</dbReference>
<keyword evidence="3" id="KW-1185">Reference proteome</keyword>
<evidence type="ECO:0000313" key="2">
    <source>
        <dbReference type="EMBL" id="MBT0773305.1"/>
    </source>
</evidence>
<comment type="caution">
    <text evidence="2">The sequence shown here is derived from an EMBL/GenBank/DDBJ whole genome shotgun (WGS) entry which is preliminary data.</text>
</comment>
<evidence type="ECO:0000256" key="1">
    <source>
        <dbReference type="SAM" id="MobiDB-lite"/>
    </source>
</evidence>
<sequence>MPEDLDETVGRLRADGGDTTDIEVKSAAGGLPESLTATLSALANRQGVPA</sequence>
<evidence type="ECO:0000313" key="3">
    <source>
        <dbReference type="Proteomes" id="UP001197247"/>
    </source>
</evidence>
<gene>
    <name evidence="2" type="ORF">KIH74_30450</name>
</gene>
<feature type="region of interest" description="Disordered" evidence="1">
    <location>
        <begin position="1"/>
        <end position="21"/>
    </location>
</feature>